<proteinExistence type="inferred from homology"/>
<evidence type="ECO:0000313" key="5">
    <source>
        <dbReference type="Proteomes" id="UP001217089"/>
    </source>
</evidence>
<sequence>MEKNKFTWADIVKSDVITATCPTGHSADFIQANNMYFPTLWKSAGFAPDQRINVQRVRKMKAREDDVLICAFAKAGTHWSWEITQMLLKGKAEYSKKTKESAMLEFHIPDEFDDWPSPRVFNTHYELHNIPKEMIDKKCKIIYIQRNPKDVAVSMYHFVKNVISPEFAGSWNDYFYMFLNDVHIYNNWFTSTLLWEKALENNPDLNVLPLFYEDLKEDPIREITKMAKFLNVSCTADFIAEIADKCSFKKMKEGDKENRKDELQKMAKFIDDKMVPTENPTEKISNVFYRKGDVGDWKNWFTVAQEEIFDAVYEERMKDSKLKFKFTL</sequence>
<evidence type="ECO:0000256" key="1">
    <source>
        <dbReference type="ARBA" id="ARBA00005771"/>
    </source>
</evidence>
<name>A0ABQ9E1W7_TEGGR</name>
<dbReference type="Gene3D" id="3.40.50.300">
    <property type="entry name" value="P-loop containing nucleotide triphosphate hydrolases"/>
    <property type="match status" value="1"/>
</dbReference>
<dbReference type="Pfam" id="PF00685">
    <property type="entry name" value="Sulfotransfer_1"/>
    <property type="match status" value="1"/>
</dbReference>
<evidence type="ECO:0000256" key="2">
    <source>
        <dbReference type="ARBA" id="ARBA00022679"/>
    </source>
</evidence>
<dbReference type="Proteomes" id="UP001217089">
    <property type="component" value="Unassembled WGS sequence"/>
</dbReference>
<dbReference type="InterPro" id="IPR027417">
    <property type="entry name" value="P-loop_NTPase"/>
</dbReference>
<evidence type="ECO:0000313" key="4">
    <source>
        <dbReference type="EMBL" id="KAJ8299466.1"/>
    </source>
</evidence>
<reference evidence="4 5" key="1">
    <citation type="submission" date="2022-12" db="EMBL/GenBank/DDBJ databases">
        <title>Chromosome-level genome of Tegillarca granosa.</title>
        <authorList>
            <person name="Kim J."/>
        </authorList>
    </citation>
    <scope>NUCLEOTIDE SEQUENCE [LARGE SCALE GENOMIC DNA]</scope>
    <source>
        <strain evidence="4">Teg-2019</strain>
        <tissue evidence="4">Adductor muscle</tissue>
    </source>
</reference>
<dbReference type="SUPFAM" id="SSF52540">
    <property type="entry name" value="P-loop containing nucleoside triphosphate hydrolases"/>
    <property type="match status" value="1"/>
</dbReference>
<protein>
    <recommendedName>
        <fullName evidence="3">Sulfotransferase domain-containing protein</fullName>
    </recommendedName>
</protein>
<keyword evidence="5" id="KW-1185">Reference proteome</keyword>
<dbReference type="PANTHER" id="PTHR11783">
    <property type="entry name" value="SULFOTRANSFERASE SULT"/>
    <property type="match status" value="1"/>
</dbReference>
<comment type="similarity">
    <text evidence="1">Belongs to the sulfotransferase 1 family.</text>
</comment>
<evidence type="ECO:0000259" key="3">
    <source>
        <dbReference type="Pfam" id="PF00685"/>
    </source>
</evidence>
<dbReference type="InterPro" id="IPR000863">
    <property type="entry name" value="Sulfotransferase_dom"/>
</dbReference>
<accession>A0ABQ9E1W7</accession>
<comment type="caution">
    <text evidence="4">The sequence shown here is derived from an EMBL/GenBank/DDBJ whole genome shotgun (WGS) entry which is preliminary data.</text>
</comment>
<keyword evidence="2" id="KW-0808">Transferase</keyword>
<organism evidence="4 5">
    <name type="scientific">Tegillarca granosa</name>
    <name type="common">Malaysian cockle</name>
    <name type="synonym">Anadara granosa</name>
    <dbReference type="NCBI Taxonomy" id="220873"/>
    <lineage>
        <taxon>Eukaryota</taxon>
        <taxon>Metazoa</taxon>
        <taxon>Spiralia</taxon>
        <taxon>Lophotrochozoa</taxon>
        <taxon>Mollusca</taxon>
        <taxon>Bivalvia</taxon>
        <taxon>Autobranchia</taxon>
        <taxon>Pteriomorphia</taxon>
        <taxon>Arcoida</taxon>
        <taxon>Arcoidea</taxon>
        <taxon>Arcidae</taxon>
        <taxon>Tegillarca</taxon>
    </lineage>
</organism>
<gene>
    <name evidence="4" type="ORF">KUTeg_023526</name>
</gene>
<feature type="domain" description="Sulfotransferase" evidence="3">
    <location>
        <begin position="65"/>
        <end position="320"/>
    </location>
</feature>
<dbReference type="EMBL" id="JARBDR010000921">
    <property type="protein sequence ID" value="KAJ8299466.1"/>
    <property type="molecule type" value="Genomic_DNA"/>
</dbReference>